<proteinExistence type="predicted"/>
<dbReference type="Proteomes" id="UP000016933">
    <property type="component" value="Unassembled WGS sequence"/>
</dbReference>
<dbReference type="EMBL" id="KB446536">
    <property type="protein sequence ID" value="EME47628.1"/>
    <property type="molecule type" value="Genomic_DNA"/>
</dbReference>
<reference evidence="2 3" key="2">
    <citation type="journal article" date="2012" name="PLoS Pathog.">
        <title>Diverse lifestyles and strategies of plant pathogenesis encoded in the genomes of eighteen Dothideomycetes fungi.</title>
        <authorList>
            <person name="Ohm R.A."/>
            <person name="Feau N."/>
            <person name="Henrissat B."/>
            <person name="Schoch C.L."/>
            <person name="Horwitz B.A."/>
            <person name="Barry K.W."/>
            <person name="Condon B.J."/>
            <person name="Copeland A.C."/>
            <person name="Dhillon B."/>
            <person name="Glaser F."/>
            <person name="Hesse C.N."/>
            <person name="Kosti I."/>
            <person name="LaButti K."/>
            <person name="Lindquist E.A."/>
            <person name="Lucas S."/>
            <person name="Salamov A.A."/>
            <person name="Bradshaw R.E."/>
            <person name="Ciuffetti L."/>
            <person name="Hamelin R.C."/>
            <person name="Kema G.H.J."/>
            <person name="Lawrence C."/>
            <person name="Scott J.A."/>
            <person name="Spatafora J.W."/>
            <person name="Turgeon B.G."/>
            <person name="de Wit P.J.G.M."/>
            <person name="Zhong S."/>
            <person name="Goodwin S.B."/>
            <person name="Grigoriev I.V."/>
        </authorList>
    </citation>
    <scope>NUCLEOTIDE SEQUENCE [LARGE SCALE GENOMIC DNA]</scope>
    <source>
        <strain evidence="3">NZE10 / CBS 128990</strain>
    </source>
</reference>
<organism evidence="2 3">
    <name type="scientific">Dothistroma septosporum (strain NZE10 / CBS 128990)</name>
    <name type="common">Red band needle blight fungus</name>
    <name type="synonym">Mycosphaerella pini</name>
    <dbReference type="NCBI Taxonomy" id="675120"/>
    <lineage>
        <taxon>Eukaryota</taxon>
        <taxon>Fungi</taxon>
        <taxon>Dikarya</taxon>
        <taxon>Ascomycota</taxon>
        <taxon>Pezizomycotina</taxon>
        <taxon>Dothideomycetes</taxon>
        <taxon>Dothideomycetidae</taxon>
        <taxon>Mycosphaerellales</taxon>
        <taxon>Mycosphaerellaceae</taxon>
        <taxon>Dothistroma</taxon>
    </lineage>
</organism>
<gene>
    <name evidence="2" type="ORF">DOTSEDRAFT_32032</name>
</gene>
<keyword evidence="3" id="KW-1185">Reference proteome</keyword>
<evidence type="ECO:0000313" key="2">
    <source>
        <dbReference type="EMBL" id="EME47628.1"/>
    </source>
</evidence>
<sequence>MVDVTVLAMAETGKIGRCSSSLDPHESDEAKDPNDKKEVDCRLIPAKQWAITPSNVHHHKTTYPKHRSGSVHPWLSHPVSTLSVVRKRLRHDERIENAAKTHAAIL</sequence>
<feature type="compositionally biased region" description="Basic and acidic residues" evidence="1">
    <location>
        <begin position="23"/>
        <end position="37"/>
    </location>
</feature>
<accession>N1PXD2</accession>
<feature type="region of interest" description="Disordered" evidence="1">
    <location>
        <begin position="53"/>
        <end position="75"/>
    </location>
</feature>
<reference evidence="3" key="1">
    <citation type="journal article" date="2012" name="PLoS Genet.">
        <title>The genomes of the fungal plant pathogens Cladosporium fulvum and Dothistroma septosporum reveal adaptation to different hosts and lifestyles but also signatures of common ancestry.</title>
        <authorList>
            <person name="de Wit P.J.G.M."/>
            <person name="van der Burgt A."/>
            <person name="Oekmen B."/>
            <person name="Stergiopoulos I."/>
            <person name="Abd-Elsalam K.A."/>
            <person name="Aerts A.L."/>
            <person name="Bahkali A.H."/>
            <person name="Beenen H.G."/>
            <person name="Chettri P."/>
            <person name="Cox M.P."/>
            <person name="Datema E."/>
            <person name="de Vries R.P."/>
            <person name="Dhillon B."/>
            <person name="Ganley A.R."/>
            <person name="Griffiths S.A."/>
            <person name="Guo Y."/>
            <person name="Hamelin R.C."/>
            <person name="Henrissat B."/>
            <person name="Kabir M.S."/>
            <person name="Jashni M.K."/>
            <person name="Kema G."/>
            <person name="Klaubauf S."/>
            <person name="Lapidus A."/>
            <person name="Levasseur A."/>
            <person name="Lindquist E."/>
            <person name="Mehrabi R."/>
            <person name="Ohm R.A."/>
            <person name="Owen T.J."/>
            <person name="Salamov A."/>
            <person name="Schwelm A."/>
            <person name="Schijlen E."/>
            <person name="Sun H."/>
            <person name="van den Burg H.A."/>
            <person name="van Ham R.C.H.J."/>
            <person name="Zhang S."/>
            <person name="Goodwin S.B."/>
            <person name="Grigoriev I.V."/>
            <person name="Collemare J."/>
            <person name="Bradshaw R.E."/>
        </authorList>
    </citation>
    <scope>NUCLEOTIDE SEQUENCE [LARGE SCALE GENOMIC DNA]</scope>
    <source>
        <strain evidence="3">NZE10 / CBS 128990</strain>
    </source>
</reference>
<dbReference type="HOGENOM" id="CLU_2223205_0_0_1"/>
<evidence type="ECO:0000256" key="1">
    <source>
        <dbReference type="SAM" id="MobiDB-lite"/>
    </source>
</evidence>
<name>N1PXD2_DOTSN</name>
<feature type="region of interest" description="Disordered" evidence="1">
    <location>
        <begin position="16"/>
        <end position="37"/>
    </location>
</feature>
<protein>
    <submittedName>
        <fullName evidence="2">Uncharacterized protein</fullName>
    </submittedName>
</protein>
<evidence type="ECO:0000313" key="3">
    <source>
        <dbReference type="Proteomes" id="UP000016933"/>
    </source>
</evidence>
<feature type="compositionally biased region" description="Basic residues" evidence="1">
    <location>
        <begin position="56"/>
        <end position="69"/>
    </location>
</feature>
<dbReference type="AlphaFoldDB" id="N1PXD2"/>